<dbReference type="Pfam" id="PF13585">
    <property type="entry name" value="CHU_C"/>
    <property type="match status" value="1"/>
</dbReference>
<dbReference type="RefSeq" id="WP_147101689.1">
    <property type="nucleotide sequence ID" value="NZ_VOOS01000005.1"/>
</dbReference>
<comment type="caution">
    <text evidence="2">The sequence shown here is derived from an EMBL/GenBank/DDBJ whole genome shotgun (WGS) entry which is preliminary data.</text>
</comment>
<feature type="chain" id="PRO_5022755464" evidence="1">
    <location>
        <begin position="18"/>
        <end position="246"/>
    </location>
</feature>
<proteinExistence type="predicted"/>
<evidence type="ECO:0000313" key="3">
    <source>
        <dbReference type="Proteomes" id="UP000321721"/>
    </source>
</evidence>
<protein>
    <submittedName>
        <fullName evidence="2">Gliding motility-associated C-terminal domain-containing protein</fullName>
    </submittedName>
</protein>
<gene>
    <name evidence="2" type="ORF">FRY74_11310</name>
</gene>
<dbReference type="OrthoDB" id="9805017at2"/>
<dbReference type="Proteomes" id="UP000321721">
    <property type="component" value="Unassembled WGS sequence"/>
</dbReference>
<evidence type="ECO:0000313" key="2">
    <source>
        <dbReference type="EMBL" id="TXB64372.1"/>
    </source>
</evidence>
<keyword evidence="1" id="KW-0732">Signal</keyword>
<dbReference type="AlphaFoldDB" id="A0A5C6RST4"/>
<name>A0A5C6RST4_9FLAO</name>
<keyword evidence="3" id="KW-1185">Reference proteome</keyword>
<evidence type="ECO:0000256" key="1">
    <source>
        <dbReference type="SAM" id="SignalP"/>
    </source>
</evidence>
<dbReference type="EMBL" id="VOOS01000005">
    <property type="protein sequence ID" value="TXB64372.1"/>
    <property type="molecule type" value="Genomic_DNA"/>
</dbReference>
<sequence>MKKLLYIFILFSFTVNAQVTISRQVIGSTGSYQVGTTMSLSSTVGEPAVQTLFSVNGILTQGFQQPSMNVDSIVTYEVINESCNGASNGSIFINSVLGCAPKADGTYSLLIKNVTDSSDQDNPAQLPAGTYNVKIIGLNGCYFFQLITVGLDSEEDCKIKFYSGITPNGDGNNDLWIVDNIEQFPENEIKIFNRWGSIVWEASGYNNDDVVWNGKNNSGNDLPDGTYFYVGTIDGETYKGWVEITR</sequence>
<dbReference type="Gene3D" id="2.60.40.4070">
    <property type="match status" value="1"/>
</dbReference>
<dbReference type="InterPro" id="IPR026341">
    <property type="entry name" value="T9SS_type_B"/>
</dbReference>
<accession>A0A5C6RST4</accession>
<reference evidence="2 3" key="1">
    <citation type="submission" date="2019-08" db="EMBL/GenBank/DDBJ databases">
        <title>Genome of Vicingus serpentipes NCIMB 15042.</title>
        <authorList>
            <person name="Bowman J.P."/>
        </authorList>
    </citation>
    <scope>NUCLEOTIDE SEQUENCE [LARGE SCALE GENOMIC DNA]</scope>
    <source>
        <strain evidence="2 3">NCIMB 15042</strain>
    </source>
</reference>
<dbReference type="NCBIfam" id="TIGR04131">
    <property type="entry name" value="Bac_Flav_CTERM"/>
    <property type="match status" value="1"/>
</dbReference>
<feature type="signal peptide" evidence="1">
    <location>
        <begin position="1"/>
        <end position="17"/>
    </location>
</feature>
<organism evidence="2 3">
    <name type="scientific">Vicingus serpentipes</name>
    <dbReference type="NCBI Taxonomy" id="1926625"/>
    <lineage>
        <taxon>Bacteria</taxon>
        <taxon>Pseudomonadati</taxon>
        <taxon>Bacteroidota</taxon>
        <taxon>Flavobacteriia</taxon>
        <taxon>Flavobacteriales</taxon>
        <taxon>Vicingaceae</taxon>
        <taxon>Vicingus</taxon>
    </lineage>
</organism>